<evidence type="ECO:0000256" key="1">
    <source>
        <dbReference type="ARBA" id="ARBA00006717"/>
    </source>
</evidence>
<proteinExistence type="inferred from homology"/>
<evidence type="ECO:0000256" key="4">
    <source>
        <dbReference type="ARBA" id="ARBA00023152"/>
    </source>
</evidence>
<dbReference type="PIRSF" id="PIRSF000709">
    <property type="entry name" value="6PFK_2-Ptase"/>
    <property type="match status" value="1"/>
</dbReference>
<dbReference type="Proteomes" id="UP001062027">
    <property type="component" value="Unassembled WGS sequence"/>
</dbReference>
<dbReference type="RefSeq" id="WP_262661211.1">
    <property type="nucleotide sequence ID" value="NZ_JAMHKS010000066.1"/>
</dbReference>
<dbReference type="InterPro" id="IPR029033">
    <property type="entry name" value="His_PPase_superfam"/>
</dbReference>
<sequence>MKVILVRHAETEWNERGIIQGHTDSTLTGRGLRETSALLAALAASDYGVDCVYASPLGRAWQMGQRLAERFRCSLTAEPALKEQAFGQFEGMSSELLIRNHPNDANALFELDAEYCPPGGESLAHASQRVMHFLHSLEATSHHQTVCIVSHGHVSQGVIAILKEGVADNFPRYAQPNASYSVFDLINEKCIAVRWGIATHLLQLA</sequence>
<accession>A0ABT2R858</accession>
<keyword evidence="3" id="KW-0312">Gluconeogenesis</keyword>
<evidence type="ECO:0000256" key="3">
    <source>
        <dbReference type="ARBA" id="ARBA00022432"/>
    </source>
</evidence>
<dbReference type="Pfam" id="PF00300">
    <property type="entry name" value="His_Phos_1"/>
    <property type="match status" value="1"/>
</dbReference>
<comment type="caution">
    <text evidence="6">The sequence shown here is derived from an EMBL/GenBank/DDBJ whole genome shotgun (WGS) entry which is preliminary data.</text>
</comment>
<keyword evidence="5" id="KW-0413">Isomerase</keyword>
<dbReference type="SMART" id="SM00855">
    <property type="entry name" value="PGAM"/>
    <property type="match status" value="1"/>
</dbReference>
<evidence type="ECO:0000256" key="2">
    <source>
        <dbReference type="ARBA" id="ARBA00012028"/>
    </source>
</evidence>
<organism evidence="6 7">
    <name type="scientific">Leclercia tamurae</name>
    <dbReference type="NCBI Taxonomy" id="2926467"/>
    <lineage>
        <taxon>Bacteria</taxon>
        <taxon>Pseudomonadati</taxon>
        <taxon>Pseudomonadota</taxon>
        <taxon>Gammaproteobacteria</taxon>
        <taxon>Enterobacterales</taxon>
        <taxon>Enterobacteriaceae</taxon>
        <taxon>Leclercia</taxon>
    </lineage>
</organism>
<protein>
    <recommendedName>
        <fullName evidence="2">phosphoglycerate mutase (2,3-diphosphoglycerate-dependent)</fullName>
        <ecNumber evidence="2">5.4.2.11</ecNumber>
    </recommendedName>
</protein>
<dbReference type="Gene3D" id="3.40.50.1240">
    <property type="entry name" value="Phosphoglycerate mutase-like"/>
    <property type="match status" value="1"/>
</dbReference>
<name>A0ABT2R858_9ENTR</name>
<dbReference type="InterPro" id="IPR013078">
    <property type="entry name" value="His_Pase_superF_clade-1"/>
</dbReference>
<keyword evidence="7" id="KW-1185">Reference proteome</keyword>
<reference evidence="6" key="1">
    <citation type="submission" date="2022-05" db="EMBL/GenBank/DDBJ databases">
        <title>Description of a novel species of Leclercia; Leclercia tamurae and the Proposal for a Novel Genus Silvania gen. nov. Containing Two Novel Species Silvania hatchlandensis sp. nov. and Silvania confinis sp. nov. Isolated from the Rhizosphere of Oak.</title>
        <authorList>
            <person name="Maddock D.W."/>
            <person name="Brady C.L."/>
            <person name="Denman S."/>
            <person name="Arnold D."/>
        </authorList>
    </citation>
    <scope>NUCLEOTIDE SEQUENCE</scope>
    <source>
        <strain evidence="6">H6S3</strain>
    </source>
</reference>
<dbReference type="InterPro" id="IPR005952">
    <property type="entry name" value="Phosphogly_mut1"/>
</dbReference>
<gene>
    <name evidence="6" type="ORF">M8318_05125</name>
</gene>
<dbReference type="EMBL" id="JAMHKS010000066">
    <property type="protein sequence ID" value="MCU6677048.1"/>
    <property type="molecule type" value="Genomic_DNA"/>
</dbReference>
<comment type="similarity">
    <text evidence="1">Belongs to the phosphoglycerate mutase family. BPG-dependent PGAM subfamily.</text>
</comment>
<evidence type="ECO:0000313" key="7">
    <source>
        <dbReference type="Proteomes" id="UP001062027"/>
    </source>
</evidence>
<dbReference type="PANTHER" id="PTHR11931">
    <property type="entry name" value="PHOSPHOGLYCERATE MUTASE"/>
    <property type="match status" value="1"/>
</dbReference>
<dbReference type="CDD" id="cd07067">
    <property type="entry name" value="HP_PGM_like"/>
    <property type="match status" value="1"/>
</dbReference>
<keyword evidence="4" id="KW-0324">Glycolysis</keyword>
<evidence type="ECO:0000256" key="5">
    <source>
        <dbReference type="ARBA" id="ARBA00023235"/>
    </source>
</evidence>
<dbReference type="EC" id="5.4.2.11" evidence="2"/>
<dbReference type="SUPFAM" id="SSF53254">
    <property type="entry name" value="Phosphoglycerate mutase-like"/>
    <property type="match status" value="1"/>
</dbReference>
<evidence type="ECO:0000313" key="6">
    <source>
        <dbReference type="EMBL" id="MCU6677048.1"/>
    </source>
</evidence>